<dbReference type="Pfam" id="PF18029">
    <property type="entry name" value="Glyoxalase_6"/>
    <property type="match status" value="1"/>
</dbReference>
<dbReference type="PANTHER" id="PTHR35908:SF1">
    <property type="entry name" value="CONSERVED PROTEIN"/>
    <property type="match status" value="1"/>
</dbReference>
<protein>
    <submittedName>
        <fullName evidence="2">Glyoxalase/bleomycin resistance protein/dioxygenase</fullName>
    </submittedName>
</protein>
<accession>A0A100XE07</accession>
<comment type="caution">
    <text evidence="2">The sequence shown here is derived from an EMBL/GenBank/DDBJ whole genome shotgun (WGS) entry which is preliminary data.</text>
</comment>
<name>A0A100XE07_MYCTH</name>
<keyword evidence="2" id="KW-0560">Oxidoreductase</keyword>
<dbReference type="EMBL" id="BCTB01000009">
    <property type="protein sequence ID" value="GAT14872.1"/>
    <property type="molecule type" value="Genomic_DNA"/>
</dbReference>
<reference evidence="3" key="2">
    <citation type="submission" date="2016-02" db="EMBL/GenBank/DDBJ databases">
        <title>Draft genome sequence of five rapidly growing Mycobacterium species.</title>
        <authorList>
            <person name="Katahira K."/>
            <person name="Gotou Y."/>
            <person name="Iida K."/>
            <person name="Ogura Y."/>
            <person name="Hayashi T."/>
        </authorList>
    </citation>
    <scope>NUCLEOTIDE SEQUENCE [LARGE SCALE GENOMIC DNA]</scope>
    <source>
        <strain evidence="3">JCM6362</strain>
    </source>
</reference>
<dbReference type="RefSeq" id="WP_003926244.1">
    <property type="nucleotide sequence ID" value="NZ_BCTB01000009.1"/>
</dbReference>
<dbReference type="InterPro" id="IPR041581">
    <property type="entry name" value="Glyoxalase_6"/>
</dbReference>
<evidence type="ECO:0000313" key="2">
    <source>
        <dbReference type="EMBL" id="GAT14872.1"/>
    </source>
</evidence>
<dbReference type="STRING" id="1797.RMCT_1842"/>
<evidence type="ECO:0000313" key="3">
    <source>
        <dbReference type="Proteomes" id="UP000069654"/>
    </source>
</evidence>
<keyword evidence="2" id="KW-0223">Dioxygenase</keyword>
<feature type="domain" description="VOC" evidence="1">
    <location>
        <begin position="5"/>
        <end position="114"/>
    </location>
</feature>
<organism evidence="2 3">
    <name type="scientific">Mycolicibacterium thermoresistibile</name>
    <name type="common">Mycobacterium thermoresistibile</name>
    <dbReference type="NCBI Taxonomy" id="1797"/>
    <lineage>
        <taxon>Bacteria</taxon>
        <taxon>Bacillati</taxon>
        <taxon>Actinomycetota</taxon>
        <taxon>Actinomycetes</taxon>
        <taxon>Mycobacteriales</taxon>
        <taxon>Mycobacteriaceae</taxon>
        <taxon>Mycolicibacterium</taxon>
    </lineage>
</organism>
<dbReference type="Gene3D" id="3.10.180.10">
    <property type="entry name" value="2,3-Dihydroxybiphenyl 1,2-Dioxygenase, domain 1"/>
    <property type="match status" value="1"/>
</dbReference>
<sequence>MASLRIENVTFDCVDPAPLARWWAEQTGGEVHALMPGEFLVVDCGEGPRLAFQRVPDPTPGKNRIHLDFHTDDPEGAVARLTAAGASEVARHAIEDFRWIVLTDPDGNAFCISG</sequence>
<evidence type="ECO:0000259" key="1">
    <source>
        <dbReference type="PROSITE" id="PS51819"/>
    </source>
</evidence>
<proteinExistence type="predicted"/>
<dbReference type="SUPFAM" id="SSF54593">
    <property type="entry name" value="Glyoxalase/Bleomycin resistance protein/Dihydroxybiphenyl dioxygenase"/>
    <property type="match status" value="1"/>
</dbReference>
<dbReference type="OMA" id="QFGGTTH"/>
<dbReference type="GO" id="GO:0051213">
    <property type="term" value="F:dioxygenase activity"/>
    <property type="evidence" value="ECO:0007669"/>
    <property type="project" value="UniProtKB-KW"/>
</dbReference>
<gene>
    <name evidence="2" type="ORF">RMCT_1842</name>
</gene>
<dbReference type="AlphaFoldDB" id="A0A100XE07"/>
<dbReference type="InterPro" id="IPR029068">
    <property type="entry name" value="Glyas_Bleomycin-R_OHBP_Dase"/>
</dbReference>
<dbReference type="InterPro" id="IPR037523">
    <property type="entry name" value="VOC_core"/>
</dbReference>
<reference evidence="2 3" key="1">
    <citation type="journal article" date="2016" name="Genome Announc.">
        <title>Draft Genome Sequences of Five Rapidly Growing Mycobacterium Species, M. thermoresistibile, M. fortuitum subsp. acetamidolyticum, M. canariasense, M. brisbanense, and M. novocastrense.</title>
        <authorList>
            <person name="Katahira K."/>
            <person name="Ogura Y."/>
            <person name="Gotoh Y."/>
            <person name="Hayashi T."/>
        </authorList>
    </citation>
    <scope>NUCLEOTIDE SEQUENCE [LARGE SCALE GENOMIC DNA]</scope>
    <source>
        <strain evidence="2 3">JCM6362</strain>
    </source>
</reference>
<dbReference type="PROSITE" id="PS51819">
    <property type="entry name" value="VOC"/>
    <property type="match status" value="1"/>
</dbReference>
<dbReference type="CDD" id="cd06587">
    <property type="entry name" value="VOC"/>
    <property type="match status" value="1"/>
</dbReference>
<dbReference type="OrthoDB" id="3212826at2"/>
<dbReference type="PANTHER" id="PTHR35908">
    <property type="entry name" value="HYPOTHETICAL FUSION PROTEIN"/>
    <property type="match status" value="1"/>
</dbReference>
<dbReference type="Proteomes" id="UP000069654">
    <property type="component" value="Unassembled WGS sequence"/>
</dbReference>